<dbReference type="GO" id="GO:0005886">
    <property type="term" value="C:plasma membrane"/>
    <property type="evidence" value="ECO:0007669"/>
    <property type="project" value="TreeGrafter"/>
</dbReference>
<dbReference type="GO" id="GO:0005524">
    <property type="term" value="F:ATP binding"/>
    <property type="evidence" value="ECO:0007669"/>
    <property type="project" value="UniProtKB-KW"/>
</dbReference>
<keyword evidence="1" id="KW-0547">Nucleotide-binding</keyword>
<proteinExistence type="predicted"/>
<comment type="caution">
    <text evidence="5">The sequence shown here is derived from an EMBL/GenBank/DDBJ whole genome shotgun (WGS) entry which is preliminary data.</text>
</comment>
<evidence type="ECO:0000256" key="2">
    <source>
        <dbReference type="ARBA" id="ARBA00022840"/>
    </source>
</evidence>
<dbReference type="InterPro" id="IPR045274">
    <property type="entry name" value="WAK-like"/>
</dbReference>
<feature type="transmembrane region" description="Helical" evidence="3">
    <location>
        <begin position="83"/>
        <end position="100"/>
    </location>
</feature>
<dbReference type="EMBL" id="JAZDWU010000004">
    <property type="protein sequence ID" value="KAL0005958.1"/>
    <property type="molecule type" value="Genomic_DNA"/>
</dbReference>
<feature type="domain" description="Protein kinase" evidence="4">
    <location>
        <begin position="1"/>
        <end position="173"/>
    </location>
</feature>
<dbReference type="SUPFAM" id="SSF56112">
    <property type="entry name" value="Protein kinase-like (PK-like)"/>
    <property type="match status" value="1"/>
</dbReference>
<evidence type="ECO:0000313" key="5">
    <source>
        <dbReference type="EMBL" id="KAL0005958.1"/>
    </source>
</evidence>
<dbReference type="PANTHER" id="PTHR27005:SF466">
    <property type="entry name" value="NON-FUNCTIONAL PSEUDOKINASE ZED1-LIKE"/>
    <property type="match status" value="1"/>
</dbReference>
<evidence type="ECO:0000256" key="1">
    <source>
        <dbReference type="ARBA" id="ARBA00022741"/>
    </source>
</evidence>
<accession>A0AAW2D5T7</accession>
<gene>
    <name evidence="5" type="ORF">SO802_013519</name>
</gene>
<dbReference type="InterPro" id="IPR011009">
    <property type="entry name" value="Kinase-like_dom_sf"/>
</dbReference>
<dbReference type="PANTHER" id="PTHR27005">
    <property type="entry name" value="WALL-ASSOCIATED RECEPTOR KINASE-LIKE 21"/>
    <property type="match status" value="1"/>
</dbReference>
<reference evidence="5 6" key="1">
    <citation type="submission" date="2024-01" db="EMBL/GenBank/DDBJ databases">
        <title>A telomere-to-telomere, gap-free genome of sweet tea (Lithocarpus litseifolius).</title>
        <authorList>
            <person name="Zhou J."/>
        </authorList>
    </citation>
    <scope>NUCLEOTIDE SEQUENCE [LARGE SCALE GENOMIC DNA]</scope>
    <source>
        <strain evidence="5">Zhou-2022a</strain>
        <tissue evidence="5">Leaf</tissue>
    </source>
</reference>
<dbReference type="Gene3D" id="1.10.510.10">
    <property type="entry name" value="Transferase(Phosphotransferase) domain 1"/>
    <property type="match status" value="1"/>
</dbReference>
<dbReference type="Pfam" id="PF00069">
    <property type="entry name" value="Pkinase"/>
    <property type="match status" value="1"/>
</dbReference>
<evidence type="ECO:0000256" key="3">
    <source>
        <dbReference type="SAM" id="Phobius"/>
    </source>
</evidence>
<protein>
    <recommendedName>
        <fullName evidence="4">Protein kinase domain-containing protein</fullName>
    </recommendedName>
</protein>
<sequence>METQGKVNAVAYLYTSFSKSIIHRDIRSAIIILDENNVAKLIDFSLLSIPKGELHVFDAAHERMGCGAPEYIATVYITKKVDVYIYGVLLLGLLAGWMFNTPRYRYSPSFTPMLVNAYDEQNWLIEIIDPMLLKEEINQEHFLAFAQISLSCISYMAEDRPTIIDAGKQLSEF</sequence>
<dbReference type="AlphaFoldDB" id="A0AAW2D5T7"/>
<keyword evidence="3" id="KW-1133">Transmembrane helix</keyword>
<dbReference type="GO" id="GO:0004674">
    <property type="term" value="F:protein serine/threonine kinase activity"/>
    <property type="evidence" value="ECO:0007669"/>
    <property type="project" value="TreeGrafter"/>
</dbReference>
<keyword evidence="3" id="KW-0812">Transmembrane</keyword>
<evidence type="ECO:0000259" key="4">
    <source>
        <dbReference type="PROSITE" id="PS50011"/>
    </source>
</evidence>
<keyword evidence="3" id="KW-0472">Membrane</keyword>
<keyword evidence="6" id="KW-1185">Reference proteome</keyword>
<evidence type="ECO:0000313" key="6">
    <source>
        <dbReference type="Proteomes" id="UP001459277"/>
    </source>
</evidence>
<dbReference type="PROSITE" id="PS50011">
    <property type="entry name" value="PROTEIN_KINASE_DOM"/>
    <property type="match status" value="1"/>
</dbReference>
<name>A0AAW2D5T7_9ROSI</name>
<dbReference type="Proteomes" id="UP001459277">
    <property type="component" value="Unassembled WGS sequence"/>
</dbReference>
<dbReference type="InterPro" id="IPR000719">
    <property type="entry name" value="Prot_kinase_dom"/>
</dbReference>
<organism evidence="5 6">
    <name type="scientific">Lithocarpus litseifolius</name>
    <dbReference type="NCBI Taxonomy" id="425828"/>
    <lineage>
        <taxon>Eukaryota</taxon>
        <taxon>Viridiplantae</taxon>
        <taxon>Streptophyta</taxon>
        <taxon>Embryophyta</taxon>
        <taxon>Tracheophyta</taxon>
        <taxon>Spermatophyta</taxon>
        <taxon>Magnoliopsida</taxon>
        <taxon>eudicotyledons</taxon>
        <taxon>Gunneridae</taxon>
        <taxon>Pentapetalae</taxon>
        <taxon>rosids</taxon>
        <taxon>fabids</taxon>
        <taxon>Fagales</taxon>
        <taxon>Fagaceae</taxon>
        <taxon>Lithocarpus</taxon>
    </lineage>
</organism>
<dbReference type="GO" id="GO:0007166">
    <property type="term" value="P:cell surface receptor signaling pathway"/>
    <property type="evidence" value="ECO:0007669"/>
    <property type="project" value="InterPro"/>
</dbReference>
<keyword evidence="2" id="KW-0067">ATP-binding</keyword>